<dbReference type="InterPro" id="IPR034294">
    <property type="entry name" value="Aquaporin_transptr"/>
</dbReference>
<proteinExistence type="inferred from homology"/>
<feature type="transmembrane region" description="Helical" evidence="6">
    <location>
        <begin position="26"/>
        <end position="46"/>
    </location>
</feature>
<dbReference type="RefSeq" id="XP_022313184.1">
    <property type="nucleotide sequence ID" value="XM_022457476.1"/>
</dbReference>
<keyword evidence="2 5" id="KW-0812">Transmembrane</keyword>
<keyword evidence="5" id="KW-0813">Transport</keyword>
<name>A0A8B8CDE4_CRAVI</name>
<feature type="transmembrane region" description="Helical" evidence="6">
    <location>
        <begin position="171"/>
        <end position="190"/>
    </location>
</feature>
<dbReference type="SUPFAM" id="SSF81338">
    <property type="entry name" value="Aquaporin-like"/>
    <property type="match status" value="1"/>
</dbReference>
<dbReference type="PRINTS" id="PR00783">
    <property type="entry name" value="MINTRINSICP"/>
</dbReference>
<gene>
    <name evidence="8" type="primary">LOC111118151</name>
</gene>
<keyword evidence="7" id="KW-1185">Reference proteome</keyword>
<dbReference type="GeneID" id="111118151"/>
<dbReference type="GO" id="GO:0005886">
    <property type="term" value="C:plasma membrane"/>
    <property type="evidence" value="ECO:0007669"/>
    <property type="project" value="TreeGrafter"/>
</dbReference>
<feature type="transmembrane region" description="Helical" evidence="6">
    <location>
        <begin position="52"/>
        <end position="70"/>
    </location>
</feature>
<evidence type="ECO:0000256" key="2">
    <source>
        <dbReference type="ARBA" id="ARBA00022692"/>
    </source>
</evidence>
<dbReference type="PANTHER" id="PTHR19139:SF284">
    <property type="entry name" value="AQUAPORIN"/>
    <property type="match status" value="1"/>
</dbReference>
<organism evidence="7 8">
    <name type="scientific">Crassostrea virginica</name>
    <name type="common">Eastern oyster</name>
    <dbReference type="NCBI Taxonomy" id="6565"/>
    <lineage>
        <taxon>Eukaryota</taxon>
        <taxon>Metazoa</taxon>
        <taxon>Spiralia</taxon>
        <taxon>Lophotrochozoa</taxon>
        <taxon>Mollusca</taxon>
        <taxon>Bivalvia</taxon>
        <taxon>Autobranchia</taxon>
        <taxon>Pteriomorphia</taxon>
        <taxon>Ostreida</taxon>
        <taxon>Ostreoidea</taxon>
        <taxon>Ostreidae</taxon>
        <taxon>Crassostrea</taxon>
    </lineage>
</organism>
<keyword evidence="4 6" id="KW-0472">Membrane</keyword>
<dbReference type="OrthoDB" id="3222at2759"/>
<keyword evidence="3 6" id="KW-1133">Transmembrane helix</keyword>
<evidence type="ECO:0000256" key="4">
    <source>
        <dbReference type="ARBA" id="ARBA00023136"/>
    </source>
</evidence>
<dbReference type="InterPro" id="IPR023271">
    <property type="entry name" value="Aquaporin-like"/>
</dbReference>
<feature type="transmembrane region" description="Helical" evidence="6">
    <location>
        <begin position="220"/>
        <end position="241"/>
    </location>
</feature>
<reference evidence="8" key="1">
    <citation type="submission" date="2025-08" db="UniProtKB">
        <authorList>
            <consortium name="RefSeq"/>
        </authorList>
    </citation>
    <scope>IDENTIFICATION</scope>
    <source>
        <tissue evidence="8">Whole sample</tissue>
    </source>
</reference>
<feature type="transmembrane region" description="Helical" evidence="6">
    <location>
        <begin position="143"/>
        <end position="164"/>
    </location>
</feature>
<evidence type="ECO:0000313" key="7">
    <source>
        <dbReference type="Proteomes" id="UP000694844"/>
    </source>
</evidence>
<comment type="similarity">
    <text evidence="5">Belongs to the MIP/aquaporin (TC 1.A.8) family.</text>
</comment>
<dbReference type="GO" id="GO:0015250">
    <property type="term" value="F:water channel activity"/>
    <property type="evidence" value="ECO:0007669"/>
    <property type="project" value="TreeGrafter"/>
</dbReference>
<evidence type="ECO:0000256" key="1">
    <source>
        <dbReference type="ARBA" id="ARBA00004141"/>
    </source>
</evidence>
<dbReference type="Gene3D" id="1.20.1080.10">
    <property type="entry name" value="Glycerol uptake facilitator protein"/>
    <property type="match status" value="1"/>
</dbReference>
<feature type="transmembrane region" description="Helical" evidence="6">
    <location>
        <begin position="91"/>
        <end position="111"/>
    </location>
</feature>
<dbReference type="Proteomes" id="UP000694844">
    <property type="component" value="Chromosome 2"/>
</dbReference>
<evidence type="ECO:0000256" key="6">
    <source>
        <dbReference type="SAM" id="Phobius"/>
    </source>
</evidence>
<dbReference type="PANTHER" id="PTHR19139">
    <property type="entry name" value="AQUAPORIN TRANSPORTER"/>
    <property type="match status" value="1"/>
</dbReference>
<protein>
    <submittedName>
        <fullName evidence="8">Aquaporin-8-like</fullName>
    </submittedName>
</protein>
<sequence>MAERDLVMETEETGRFSIFESNIRPVLTEFVGSCILVFVVCSMSVYNFPLGVGLVYGFAMVFLIESLGNIRGGYFNPAITLGLVITQTIRVPLAVGYFVAQVLGGMLRAALVRAVLPENLYTSKTFFGGCTVLRESSGAEPGWGVFSEAILTFILVLTVLTTVANDKHCQLAPLYIGSSVVVTSSAGFFLTGGSMNPARSFGPAVAFSVYDDGVVWKYHYIYWVGPLLGTLVACLLFKLVFAAESKRIPICRATSQ</sequence>
<dbReference type="AlphaFoldDB" id="A0A8B8CDE4"/>
<comment type="subcellular location">
    <subcellularLocation>
        <location evidence="1">Membrane</location>
        <topology evidence="1">Multi-pass membrane protein</topology>
    </subcellularLocation>
</comment>
<accession>A0A8B8CDE4</accession>
<evidence type="ECO:0000256" key="5">
    <source>
        <dbReference type="RuleBase" id="RU000477"/>
    </source>
</evidence>
<dbReference type="InterPro" id="IPR000425">
    <property type="entry name" value="MIP"/>
</dbReference>
<dbReference type="Pfam" id="PF00230">
    <property type="entry name" value="MIP"/>
    <property type="match status" value="1"/>
</dbReference>
<evidence type="ECO:0000313" key="8">
    <source>
        <dbReference type="RefSeq" id="XP_022313184.1"/>
    </source>
</evidence>
<dbReference type="KEGG" id="cvn:111118151"/>
<evidence type="ECO:0000256" key="3">
    <source>
        <dbReference type="ARBA" id="ARBA00022989"/>
    </source>
</evidence>